<dbReference type="Proteomes" id="UP001187343">
    <property type="component" value="Unassembled WGS sequence"/>
</dbReference>
<feature type="compositionally biased region" description="Polar residues" evidence="1">
    <location>
        <begin position="31"/>
        <end position="40"/>
    </location>
</feature>
<accession>A0AA88Q180</accession>
<dbReference type="AlphaFoldDB" id="A0AA88Q180"/>
<protein>
    <submittedName>
        <fullName evidence="2">Uncharacterized protein</fullName>
    </submittedName>
</protein>
<reference evidence="2" key="1">
    <citation type="submission" date="2023-08" db="EMBL/GenBank/DDBJ databases">
        <title>Chromosome-level Genome Assembly of mud carp (Cirrhinus molitorella).</title>
        <authorList>
            <person name="Liu H."/>
        </authorList>
    </citation>
    <scope>NUCLEOTIDE SEQUENCE</scope>
    <source>
        <strain evidence="2">Prfri</strain>
        <tissue evidence="2">Muscle</tissue>
    </source>
</reference>
<feature type="compositionally biased region" description="Basic and acidic residues" evidence="1">
    <location>
        <begin position="56"/>
        <end position="69"/>
    </location>
</feature>
<gene>
    <name evidence="2" type="ORF">Q8A67_009104</name>
</gene>
<keyword evidence="3" id="KW-1185">Reference proteome</keyword>
<evidence type="ECO:0000256" key="1">
    <source>
        <dbReference type="SAM" id="MobiDB-lite"/>
    </source>
</evidence>
<evidence type="ECO:0000313" key="3">
    <source>
        <dbReference type="Proteomes" id="UP001187343"/>
    </source>
</evidence>
<organism evidence="2 3">
    <name type="scientific">Cirrhinus molitorella</name>
    <name type="common">mud carp</name>
    <dbReference type="NCBI Taxonomy" id="172907"/>
    <lineage>
        <taxon>Eukaryota</taxon>
        <taxon>Metazoa</taxon>
        <taxon>Chordata</taxon>
        <taxon>Craniata</taxon>
        <taxon>Vertebrata</taxon>
        <taxon>Euteleostomi</taxon>
        <taxon>Actinopterygii</taxon>
        <taxon>Neopterygii</taxon>
        <taxon>Teleostei</taxon>
        <taxon>Ostariophysi</taxon>
        <taxon>Cypriniformes</taxon>
        <taxon>Cyprinidae</taxon>
        <taxon>Labeoninae</taxon>
        <taxon>Labeonini</taxon>
        <taxon>Cirrhinus</taxon>
    </lineage>
</organism>
<comment type="caution">
    <text evidence="2">The sequence shown here is derived from an EMBL/GenBank/DDBJ whole genome shotgun (WGS) entry which is preliminary data.</text>
</comment>
<name>A0AA88Q180_9TELE</name>
<sequence length="77" mass="9124">MFYALEQEELMYYTYQSKVPSTRDTGAFMSSGKQPKIQQNEGHEHKPKKVNQNQWETRDRNGKQEDSKRTGFTRGHK</sequence>
<proteinExistence type="predicted"/>
<dbReference type="EMBL" id="JAUYZG010000008">
    <property type="protein sequence ID" value="KAK2900989.1"/>
    <property type="molecule type" value="Genomic_DNA"/>
</dbReference>
<feature type="region of interest" description="Disordered" evidence="1">
    <location>
        <begin position="21"/>
        <end position="77"/>
    </location>
</feature>
<evidence type="ECO:0000313" key="2">
    <source>
        <dbReference type="EMBL" id="KAK2900989.1"/>
    </source>
</evidence>